<dbReference type="PROSITE" id="PS50928">
    <property type="entry name" value="ABC_TM1"/>
    <property type="match status" value="1"/>
</dbReference>
<feature type="transmembrane region" description="Helical" evidence="7">
    <location>
        <begin position="230"/>
        <end position="257"/>
    </location>
</feature>
<feature type="transmembrane region" description="Helical" evidence="7">
    <location>
        <begin position="134"/>
        <end position="156"/>
    </location>
</feature>
<dbReference type="SUPFAM" id="SSF161098">
    <property type="entry name" value="MetI-like"/>
    <property type="match status" value="1"/>
</dbReference>
<protein>
    <recommendedName>
        <fullName evidence="8">ABC transmembrane type-1 domain-containing protein</fullName>
    </recommendedName>
</protein>
<feature type="transmembrane region" description="Helical" evidence="7">
    <location>
        <begin position="96"/>
        <end position="122"/>
    </location>
</feature>
<evidence type="ECO:0000256" key="2">
    <source>
        <dbReference type="ARBA" id="ARBA00022448"/>
    </source>
</evidence>
<dbReference type="InterPro" id="IPR035906">
    <property type="entry name" value="MetI-like_sf"/>
</dbReference>
<evidence type="ECO:0000256" key="1">
    <source>
        <dbReference type="ARBA" id="ARBA00004651"/>
    </source>
</evidence>
<evidence type="ECO:0000313" key="9">
    <source>
        <dbReference type="EMBL" id="KKL75209.1"/>
    </source>
</evidence>
<keyword evidence="5 7" id="KW-1133">Transmembrane helix</keyword>
<dbReference type="Pfam" id="PF00528">
    <property type="entry name" value="BPD_transp_1"/>
    <property type="match status" value="1"/>
</dbReference>
<organism evidence="9">
    <name type="scientific">marine sediment metagenome</name>
    <dbReference type="NCBI Taxonomy" id="412755"/>
    <lineage>
        <taxon>unclassified sequences</taxon>
        <taxon>metagenomes</taxon>
        <taxon>ecological metagenomes</taxon>
    </lineage>
</organism>
<sequence>MYGIQTTTFLLIFVILVAPIFWMLFLSFQPYSVILGGVKTLGSVGLTLDHYRSVFRQTSLLRWIRNSVLVTSATMTVGLSLGVFGGYFLGRVRSKLSYWITISLLLAQTLPPTLLIIPMYLFLRRWLGISSVPVLLVITHVSRSLPLVTWFIANYIRRILPELEEAARIDGCNWTQILLYIVVPIIKPSIAAASVLIFIASWGDFIWGFIFTSHERDFLLGVAVQQFTVQFAVLQTGILLAIAVIYTIPAVAFFYIVHKHMVRGLSAGAVKG</sequence>
<dbReference type="GO" id="GO:0005886">
    <property type="term" value="C:plasma membrane"/>
    <property type="evidence" value="ECO:0007669"/>
    <property type="project" value="UniProtKB-SubCell"/>
</dbReference>
<gene>
    <name evidence="9" type="ORF">LCGC14_2057180</name>
</gene>
<comment type="subcellular location">
    <subcellularLocation>
        <location evidence="1">Cell membrane</location>
        <topology evidence="1">Multi-pass membrane protein</topology>
    </subcellularLocation>
</comment>
<evidence type="ECO:0000256" key="7">
    <source>
        <dbReference type="SAM" id="Phobius"/>
    </source>
</evidence>
<keyword evidence="2" id="KW-0813">Transport</keyword>
<accession>A0A0F9EMC6</accession>
<reference evidence="9" key="1">
    <citation type="journal article" date="2015" name="Nature">
        <title>Complex archaea that bridge the gap between prokaryotes and eukaryotes.</title>
        <authorList>
            <person name="Spang A."/>
            <person name="Saw J.H."/>
            <person name="Jorgensen S.L."/>
            <person name="Zaremba-Niedzwiedzka K."/>
            <person name="Martijn J."/>
            <person name="Lind A.E."/>
            <person name="van Eijk R."/>
            <person name="Schleper C."/>
            <person name="Guy L."/>
            <person name="Ettema T.J."/>
        </authorList>
    </citation>
    <scope>NUCLEOTIDE SEQUENCE</scope>
</reference>
<evidence type="ECO:0000256" key="4">
    <source>
        <dbReference type="ARBA" id="ARBA00022692"/>
    </source>
</evidence>
<dbReference type="PANTHER" id="PTHR32243:SF18">
    <property type="entry name" value="INNER MEMBRANE ABC TRANSPORTER PERMEASE PROTEIN YCJP"/>
    <property type="match status" value="1"/>
</dbReference>
<keyword evidence="6 7" id="KW-0472">Membrane</keyword>
<proteinExistence type="predicted"/>
<evidence type="ECO:0000256" key="3">
    <source>
        <dbReference type="ARBA" id="ARBA00022475"/>
    </source>
</evidence>
<keyword evidence="3" id="KW-1003">Cell membrane</keyword>
<evidence type="ECO:0000256" key="6">
    <source>
        <dbReference type="ARBA" id="ARBA00023136"/>
    </source>
</evidence>
<dbReference type="CDD" id="cd06261">
    <property type="entry name" value="TM_PBP2"/>
    <property type="match status" value="1"/>
</dbReference>
<evidence type="ECO:0000256" key="5">
    <source>
        <dbReference type="ARBA" id="ARBA00022989"/>
    </source>
</evidence>
<evidence type="ECO:0000259" key="8">
    <source>
        <dbReference type="PROSITE" id="PS50928"/>
    </source>
</evidence>
<feature type="transmembrane region" description="Helical" evidence="7">
    <location>
        <begin position="177"/>
        <end position="210"/>
    </location>
</feature>
<dbReference type="InterPro" id="IPR000515">
    <property type="entry name" value="MetI-like"/>
</dbReference>
<dbReference type="AlphaFoldDB" id="A0A0F9EMC6"/>
<comment type="caution">
    <text evidence="9">The sequence shown here is derived from an EMBL/GenBank/DDBJ whole genome shotgun (WGS) entry which is preliminary data.</text>
</comment>
<feature type="transmembrane region" description="Helical" evidence="7">
    <location>
        <begin position="68"/>
        <end position="89"/>
    </location>
</feature>
<dbReference type="InterPro" id="IPR050901">
    <property type="entry name" value="BP-dep_ABC_trans_perm"/>
</dbReference>
<feature type="transmembrane region" description="Helical" evidence="7">
    <location>
        <begin position="7"/>
        <end position="28"/>
    </location>
</feature>
<feature type="domain" description="ABC transmembrane type-1" evidence="8">
    <location>
        <begin position="64"/>
        <end position="257"/>
    </location>
</feature>
<name>A0A0F9EMC6_9ZZZZ</name>
<dbReference type="GO" id="GO:0055085">
    <property type="term" value="P:transmembrane transport"/>
    <property type="evidence" value="ECO:0007669"/>
    <property type="project" value="InterPro"/>
</dbReference>
<dbReference type="PANTHER" id="PTHR32243">
    <property type="entry name" value="MALTOSE TRANSPORT SYSTEM PERMEASE-RELATED"/>
    <property type="match status" value="1"/>
</dbReference>
<keyword evidence="4 7" id="KW-0812">Transmembrane</keyword>
<dbReference type="EMBL" id="LAZR01024414">
    <property type="protein sequence ID" value="KKL75209.1"/>
    <property type="molecule type" value="Genomic_DNA"/>
</dbReference>
<dbReference type="Gene3D" id="1.10.3720.10">
    <property type="entry name" value="MetI-like"/>
    <property type="match status" value="1"/>
</dbReference>